<dbReference type="Gene3D" id="2.60.40.10">
    <property type="entry name" value="Immunoglobulins"/>
    <property type="match status" value="1"/>
</dbReference>
<dbReference type="SMART" id="SM00082">
    <property type="entry name" value="LRRCT"/>
    <property type="match status" value="1"/>
</dbReference>
<dbReference type="SMART" id="SM00369">
    <property type="entry name" value="LRR_TYP"/>
    <property type="match status" value="10"/>
</dbReference>
<feature type="signal peptide" evidence="7">
    <location>
        <begin position="1"/>
        <end position="19"/>
    </location>
</feature>
<dbReference type="InterPro" id="IPR003591">
    <property type="entry name" value="Leu-rich_rpt_typical-subtyp"/>
</dbReference>
<keyword evidence="10" id="KW-1185">Reference proteome</keyword>
<evidence type="ECO:0000256" key="1">
    <source>
        <dbReference type="ARBA" id="ARBA00022614"/>
    </source>
</evidence>
<dbReference type="Proteomes" id="UP001152320">
    <property type="component" value="Chromosome 14"/>
</dbReference>
<dbReference type="InterPro" id="IPR013783">
    <property type="entry name" value="Ig-like_fold"/>
</dbReference>
<dbReference type="InterPro" id="IPR026906">
    <property type="entry name" value="LRR_5"/>
</dbReference>
<dbReference type="SMART" id="SM00409">
    <property type="entry name" value="IG"/>
    <property type="match status" value="1"/>
</dbReference>
<keyword evidence="6" id="KW-0812">Transmembrane</keyword>
<dbReference type="InterPro" id="IPR036179">
    <property type="entry name" value="Ig-like_dom_sf"/>
</dbReference>
<keyword evidence="9" id="KW-0378">Hydrolase</keyword>
<dbReference type="SUPFAM" id="SSF48726">
    <property type="entry name" value="Immunoglobulin"/>
    <property type="match status" value="1"/>
</dbReference>
<evidence type="ECO:0000259" key="8">
    <source>
        <dbReference type="PROSITE" id="PS50835"/>
    </source>
</evidence>
<feature type="domain" description="Ig-like" evidence="8">
    <location>
        <begin position="399"/>
        <end position="487"/>
    </location>
</feature>
<dbReference type="Pfam" id="PF13306">
    <property type="entry name" value="LRR_5"/>
    <property type="match status" value="1"/>
</dbReference>
<dbReference type="SMART" id="SM00365">
    <property type="entry name" value="LRR_SD22"/>
    <property type="match status" value="8"/>
</dbReference>
<keyword evidence="9" id="KW-0121">Carboxypeptidase</keyword>
<keyword evidence="4" id="KW-1015">Disulfide bond</keyword>
<sequence>MELVLSLFILFVCLLSSHGCPSGCRCYDCDGPISSRIEPRVDCSYLRYLTTAPAKIPQDVRILDLKGNQISSLTAANISHFIHLKKLYLQSNEIQILTETDLNRFIHLESLHLDLNQLETLHTYSLNRLINLREVTLSKNLIERIEDNSFINLSKLEVLNLYYNRIQSIGPDTFRGLVSLRRLYLSWNDITVIPDETFSSLATLERLYISHNMIQTITADTFFGLSSLKWLHLSHNPSLFISERALFHTPGLTHLVIDEADLTEIPDAIKQLMVSLEYLSLESNFISDIPLNIIDANFTNLRRLSFWNNSITELRAKIFQNIGTLKSINLGYNELTSLPEYVFPNQTEDLILDGNRFQCDCHLQWFNAWINDENVDIDTILCENPSYVAMKDLIADLGPEDLQCPPEGIQNVHLIELVGKTTQVQCPLKKLDTTLNITWSSMDEDTILLVSNDGNLLFENPQRNNSGTYFCRAKNRAGCVEIEVTIDFVDDLHEKPTDRKNDVIPEIPTWAILVICVSVVTCSCCLPCFVFTVGAWRRRKRREKHEQHSSNSEDDVTSTYKITSF</sequence>
<feature type="transmembrane region" description="Helical" evidence="6">
    <location>
        <begin position="510"/>
        <end position="536"/>
    </location>
</feature>
<evidence type="ECO:0000256" key="2">
    <source>
        <dbReference type="ARBA" id="ARBA00022729"/>
    </source>
</evidence>
<proteinExistence type="predicted"/>
<name>A0A9Q1BMX6_HOLLE</name>
<keyword evidence="9" id="KW-0645">Protease</keyword>
<evidence type="ECO:0000256" key="7">
    <source>
        <dbReference type="SAM" id="SignalP"/>
    </source>
</evidence>
<accession>A0A9Q1BMX6</accession>
<dbReference type="Gene3D" id="3.80.10.10">
    <property type="entry name" value="Ribonuclease Inhibitor"/>
    <property type="match status" value="3"/>
</dbReference>
<feature type="chain" id="PRO_5040275017" evidence="7">
    <location>
        <begin position="20"/>
        <end position="565"/>
    </location>
</feature>
<dbReference type="GO" id="GO:0004180">
    <property type="term" value="F:carboxypeptidase activity"/>
    <property type="evidence" value="ECO:0007669"/>
    <property type="project" value="UniProtKB-KW"/>
</dbReference>
<dbReference type="SUPFAM" id="SSF52058">
    <property type="entry name" value="L domain-like"/>
    <property type="match status" value="1"/>
</dbReference>
<reference evidence="9" key="1">
    <citation type="submission" date="2021-10" db="EMBL/GenBank/DDBJ databases">
        <title>Tropical sea cucumber genome reveals ecological adaptation and Cuvierian tubules defense mechanism.</title>
        <authorList>
            <person name="Chen T."/>
        </authorList>
    </citation>
    <scope>NUCLEOTIDE SEQUENCE</scope>
    <source>
        <strain evidence="9">Nanhai2018</strain>
        <tissue evidence="9">Muscle</tissue>
    </source>
</reference>
<dbReference type="InterPro" id="IPR003599">
    <property type="entry name" value="Ig_sub"/>
</dbReference>
<dbReference type="EMBL" id="JAIZAY010000014">
    <property type="protein sequence ID" value="KAJ8029703.1"/>
    <property type="molecule type" value="Genomic_DNA"/>
</dbReference>
<organism evidence="9 10">
    <name type="scientific">Holothuria leucospilota</name>
    <name type="common">Black long sea cucumber</name>
    <name type="synonym">Mertensiothuria leucospilota</name>
    <dbReference type="NCBI Taxonomy" id="206669"/>
    <lineage>
        <taxon>Eukaryota</taxon>
        <taxon>Metazoa</taxon>
        <taxon>Echinodermata</taxon>
        <taxon>Eleutherozoa</taxon>
        <taxon>Echinozoa</taxon>
        <taxon>Holothuroidea</taxon>
        <taxon>Aspidochirotacea</taxon>
        <taxon>Aspidochirotida</taxon>
        <taxon>Holothuriidae</taxon>
        <taxon>Holothuria</taxon>
    </lineage>
</organism>
<evidence type="ECO:0000256" key="4">
    <source>
        <dbReference type="ARBA" id="ARBA00023157"/>
    </source>
</evidence>
<keyword evidence="2 7" id="KW-0732">Signal</keyword>
<dbReference type="PANTHER" id="PTHR45712:SF22">
    <property type="entry name" value="INSULIN-LIKE GROWTH FACTOR-BINDING PROTEIN COMPLEX ACID LABILE SUBUNIT"/>
    <property type="match status" value="1"/>
</dbReference>
<feature type="region of interest" description="Disordered" evidence="5">
    <location>
        <begin position="542"/>
        <end position="565"/>
    </location>
</feature>
<dbReference type="InterPro" id="IPR007110">
    <property type="entry name" value="Ig-like_dom"/>
</dbReference>
<evidence type="ECO:0000256" key="5">
    <source>
        <dbReference type="SAM" id="MobiDB-lite"/>
    </source>
</evidence>
<dbReference type="PROSITE" id="PS50835">
    <property type="entry name" value="IG_LIKE"/>
    <property type="match status" value="1"/>
</dbReference>
<gene>
    <name evidence="9" type="ORF">HOLleu_29163</name>
</gene>
<dbReference type="InterPro" id="IPR050333">
    <property type="entry name" value="SLRP"/>
</dbReference>
<dbReference type="PANTHER" id="PTHR45712">
    <property type="entry name" value="AGAP008170-PA"/>
    <property type="match status" value="1"/>
</dbReference>
<dbReference type="InterPro" id="IPR001611">
    <property type="entry name" value="Leu-rich_rpt"/>
</dbReference>
<dbReference type="Pfam" id="PF13855">
    <property type="entry name" value="LRR_8"/>
    <property type="match status" value="2"/>
</dbReference>
<comment type="caution">
    <text evidence="9">The sequence shown here is derived from an EMBL/GenBank/DDBJ whole genome shotgun (WGS) entry which is preliminary data.</text>
</comment>
<keyword evidence="3" id="KW-0677">Repeat</keyword>
<protein>
    <submittedName>
        <fullName evidence="9">Carboxypeptidase N subunit 2</fullName>
    </submittedName>
</protein>
<dbReference type="PROSITE" id="PS51450">
    <property type="entry name" value="LRR"/>
    <property type="match status" value="2"/>
</dbReference>
<dbReference type="GO" id="GO:0005615">
    <property type="term" value="C:extracellular space"/>
    <property type="evidence" value="ECO:0007669"/>
    <property type="project" value="TreeGrafter"/>
</dbReference>
<evidence type="ECO:0000313" key="9">
    <source>
        <dbReference type="EMBL" id="KAJ8029703.1"/>
    </source>
</evidence>
<keyword evidence="6" id="KW-1133">Transmembrane helix</keyword>
<evidence type="ECO:0000256" key="6">
    <source>
        <dbReference type="SAM" id="Phobius"/>
    </source>
</evidence>
<evidence type="ECO:0000256" key="3">
    <source>
        <dbReference type="ARBA" id="ARBA00022737"/>
    </source>
</evidence>
<keyword evidence="1" id="KW-0433">Leucine-rich repeat</keyword>
<keyword evidence="6" id="KW-0472">Membrane</keyword>
<dbReference type="InterPro" id="IPR032675">
    <property type="entry name" value="LRR_dom_sf"/>
</dbReference>
<dbReference type="OrthoDB" id="6363818at2759"/>
<dbReference type="AlphaFoldDB" id="A0A9Q1BMX6"/>
<evidence type="ECO:0000313" key="10">
    <source>
        <dbReference type="Proteomes" id="UP001152320"/>
    </source>
</evidence>
<dbReference type="InterPro" id="IPR000483">
    <property type="entry name" value="Cys-rich_flank_reg_C"/>
</dbReference>